<dbReference type="InterPro" id="IPR012349">
    <property type="entry name" value="Split_barrel_FMN-bd"/>
</dbReference>
<name>A0A5J6QNA2_9GAMM</name>
<dbReference type="KEGG" id="plal:FXN65_20165"/>
<dbReference type="InterPro" id="IPR002563">
    <property type="entry name" value="Flavin_Rdtase-like_dom"/>
</dbReference>
<feature type="domain" description="Flavin reductase like" evidence="2">
    <location>
        <begin position="25"/>
        <end position="171"/>
    </location>
</feature>
<dbReference type="InterPro" id="IPR050268">
    <property type="entry name" value="NADH-dep_flavin_reductase"/>
</dbReference>
<gene>
    <name evidence="3" type="ORF">FXN65_20165</name>
</gene>
<evidence type="ECO:0000259" key="2">
    <source>
        <dbReference type="SMART" id="SM00903"/>
    </source>
</evidence>
<evidence type="ECO:0000313" key="3">
    <source>
        <dbReference type="EMBL" id="QEY64258.1"/>
    </source>
</evidence>
<keyword evidence="4" id="KW-1185">Reference proteome</keyword>
<dbReference type="PANTHER" id="PTHR30466:SF1">
    <property type="entry name" value="FMN REDUCTASE (NADH) RUTF"/>
    <property type="match status" value="1"/>
</dbReference>
<dbReference type="AlphaFoldDB" id="A0A5J6QNA2"/>
<dbReference type="Pfam" id="PF01613">
    <property type="entry name" value="Flavin_Reduct"/>
    <property type="match status" value="1"/>
</dbReference>
<dbReference type="GO" id="GO:0042602">
    <property type="term" value="F:riboflavin reductase (NADPH) activity"/>
    <property type="evidence" value="ECO:0007669"/>
    <property type="project" value="TreeGrafter"/>
</dbReference>
<sequence length="179" mass="19282">MCCSGRALQTREVSAMLTQEFREAMGRFAGAVNAITSFEGDKPVGLIATAVCSLSAEPPSVIVCINKSASAHDAILNHGYFGVNLLSPLQAHVVDRFTKSKGADRFSESDWDLEDFAVPILKDAPAGMVCKIGNCFDGFSHTIFVGIIESINLSDPERNHCLLWKGRGLHQAVELNIAS</sequence>
<keyword evidence="1" id="KW-0560">Oxidoreductase</keyword>
<dbReference type="Proteomes" id="UP000327179">
    <property type="component" value="Chromosome"/>
</dbReference>
<evidence type="ECO:0000256" key="1">
    <source>
        <dbReference type="ARBA" id="ARBA00023002"/>
    </source>
</evidence>
<reference evidence="3 4" key="1">
    <citation type="submission" date="2019-08" db="EMBL/GenBank/DDBJ databases">
        <title>Whole-genome Sequencing of e-waste polymer degrading bacterium Pseudomonas sp. strain PE08.</title>
        <authorList>
            <person name="Kirdat K."/>
            <person name="Debbarma P."/>
            <person name="Narawade N."/>
            <person name="Suyal D."/>
            <person name="Thorat V."/>
            <person name="Shouche Y."/>
            <person name="Goel R."/>
            <person name="Yadav A."/>
        </authorList>
    </citation>
    <scope>NUCLEOTIDE SEQUENCE [LARGE SCALE GENOMIC DNA]</scope>
    <source>
        <strain evidence="3 4">PE08</strain>
    </source>
</reference>
<evidence type="ECO:0000313" key="4">
    <source>
        <dbReference type="Proteomes" id="UP000327179"/>
    </source>
</evidence>
<dbReference type="Gene3D" id="2.30.110.10">
    <property type="entry name" value="Electron Transport, Fmn-binding Protein, Chain A"/>
    <property type="match status" value="1"/>
</dbReference>
<dbReference type="PANTHER" id="PTHR30466">
    <property type="entry name" value="FLAVIN REDUCTASE"/>
    <property type="match status" value="1"/>
</dbReference>
<proteinExistence type="predicted"/>
<accession>A0A5J6QNA2</accession>
<protein>
    <submittedName>
        <fullName evidence="3">Flavin reductase family protein</fullName>
    </submittedName>
</protein>
<dbReference type="EMBL" id="CP043311">
    <property type="protein sequence ID" value="QEY64258.1"/>
    <property type="molecule type" value="Genomic_DNA"/>
</dbReference>
<dbReference type="SMART" id="SM00903">
    <property type="entry name" value="Flavin_Reduct"/>
    <property type="match status" value="1"/>
</dbReference>
<dbReference type="SUPFAM" id="SSF50475">
    <property type="entry name" value="FMN-binding split barrel"/>
    <property type="match status" value="1"/>
</dbReference>
<organism evidence="3 4">
    <name type="scientific">Metapseudomonas lalkuanensis</name>
    <dbReference type="NCBI Taxonomy" id="2604832"/>
    <lineage>
        <taxon>Bacteria</taxon>
        <taxon>Pseudomonadati</taxon>
        <taxon>Pseudomonadota</taxon>
        <taxon>Gammaproteobacteria</taxon>
        <taxon>Pseudomonadales</taxon>
        <taxon>Pseudomonadaceae</taxon>
        <taxon>Metapseudomonas</taxon>
    </lineage>
</organism>
<dbReference type="GO" id="GO:0010181">
    <property type="term" value="F:FMN binding"/>
    <property type="evidence" value="ECO:0007669"/>
    <property type="project" value="InterPro"/>
</dbReference>